<evidence type="ECO:0000256" key="4">
    <source>
        <dbReference type="ARBA" id="ARBA00022917"/>
    </source>
</evidence>
<comment type="similarity">
    <text evidence="1 6">Belongs to the polypeptide deformylase family.</text>
</comment>
<comment type="cofactor">
    <cofactor evidence="6">
        <name>Fe(2+)</name>
        <dbReference type="ChEBI" id="CHEBI:29033"/>
    </cofactor>
    <text evidence="6">Binds 1 Fe(2+) ion.</text>
</comment>
<dbReference type="HAMAP" id="MF_00163">
    <property type="entry name" value="Pep_deformylase"/>
    <property type="match status" value="1"/>
</dbReference>
<dbReference type="PANTHER" id="PTHR10458:SF2">
    <property type="entry name" value="PEPTIDE DEFORMYLASE, MITOCHONDRIAL"/>
    <property type="match status" value="1"/>
</dbReference>
<keyword evidence="4 6" id="KW-0648">Protein biosynthesis</keyword>
<dbReference type="GO" id="GO:0006412">
    <property type="term" value="P:translation"/>
    <property type="evidence" value="ECO:0007669"/>
    <property type="project" value="UniProtKB-UniRule"/>
</dbReference>
<dbReference type="EC" id="3.5.1.88" evidence="6"/>
<dbReference type="PRINTS" id="PR01576">
    <property type="entry name" value="PDEFORMYLASE"/>
</dbReference>
<feature type="region of interest" description="Disordered" evidence="7">
    <location>
        <begin position="1"/>
        <end position="35"/>
    </location>
</feature>
<keyword evidence="9" id="KW-1185">Reference proteome</keyword>
<dbReference type="CDD" id="cd00487">
    <property type="entry name" value="Pep_deformylase"/>
    <property type="match status" value="1"/>
</dbReference>
<dbReference type="EMBL" id="SNWR01000001">
    <property type="protein sequence ID" value="TDO37142.1"/>
    <property type="molecule type" value="Genomic_DNA"/>
</dbReference>
<dbReference type="AlphaFoldDB" id="A0A4R6JN24"/>
<reference evidence="8 9" key="1">
    <citation type="submission" date="2019-03" db="EMBL/GenBank/DDBJ databases">
        <title>Sequencing the genomes of 1000 actinobacteria strains.</title>
        <authorList>
            <person name="Klenk H.-P."/>
        </authorList>
    </citation>
    <scope>NUCLEOTIDE SEQUENCE [LARGE SCALE GENOMIC DNA]</scope>
    <source>
        <strain evidence="8 9">DSM 43805</strain>
    </source>
</reference>
<comment type="caution">
    <text evidence="8">The sequence shown here is derived from an EMBL/GenBank/DDBJ whole genome shotgun (WGS) entry which is preliminary data.</text>
</comment>
<feature type="binding site" evidence="6">
    <location>
        <position position="169"/>
    </location>
    <ligand>
        <name>Fe cation</name>
        <dbReference type="ChEBI" id="CHEBI:24875"/>
    </ligand>
</feature>
<comment type="catalytic activity">
    <reaction evidence="6">
        <text>N-terminal N-formyl-L-methionyl-[peptide] + H2O = N-terminal L-methionyl-[peptide] + formate</text>
        <dbReference type="Rhea" id="RHEA:24420"/>
        <dbReference type="Rhea" id="RHEA-COMP:10639"/>
        <dbReference type="Rhea" id="RHEA-COMP:10640"/>
        <dbReference type="ChEBI" id="CHEBI:15377"/>
        <dbReference type="ChEBI" id="CHEBI:15740"/>
        <dbReference type="ChEBI" id="CHEBI:49298"/>
        <dbReference type="ChEBI" id="CHEBI:64731"/>
        <dbReference type="EC" id="3.5.1.88"/>
    </reaction>
</comment>
<feature type="binding site" evidence="6">
    <location>
        <position position="211"/>
    </location>
    <ligand>
        <name>Fe cation</name>
        <dbReference type="ChEBI" id="CHEBI:24875"/>
    </ligand>
</feature>
<dbReference type="Proteomes" id="UP000294901">
    <property type="component" value="Unassembled WGS sequence"/>
</dbReference>
<dbReference type="NCBIfam" id="TIGR00079">
    <property type="entry name" value="pept_deformyl"/>
    <property type="match status" value="1"/>
</dbReference>
<protein>
    <recommendedName>
        <fullName evidence="6">Peptide deformylase</fullName>
        <shortName evidence="6">PDF</shortName>
        <ecNumber evidence="6">3.5.1.88</ecNumber>
    </recommendedName>
    <alternativeName>
        <fullName evidence="6">Polypeptide deformylase</fullName>
    </alternativeName>
</protein>
<evidence type="ECO:0000256" key="6">
    <source>
        <dbReference type="HAMAP-Rule" id="MF_00163"/>
    </source>
</evidence>
<dbReference type="Pfam" id="PF01327">
    <property type="entry name" value="Pep_deformylase"/>
    <property type="match status" value="1"/>
</dbReference>
<dbReference type="Gene3D" id="3.90.45.10">
    <property type="entry name" value="Peptide deformylase"/>
    <property type="match status" value="1"/>
</dbReference>
<evidence type="ECO:0000256" key="3">
    <source>
        <dbReference type="ARBA" id="ARBA00022801"/>
    </source>
</evidence>
<evidence type="ECO:0000256" key="2">
    <source>
        <dbReference type="ARBA" id="ARBA00022723"/>
    </source>
</evidence>
<keyword evidence="2 6" id="KW-0479">Metal-binding</keyword>
<evidence type="ECO:0000256" key="5">
    <source>
        <dbReference type="ARBA" id="ARBA00023004"/>
    </source>
</evidence>
<dbReference type="InterPro" id="IPR023635">
    <property type="entry name" value="Peptide_deformylase"/>
</dbReference>
<accession>A0A4R6JN24</accession>
<comment type="function">
    <text evidence="6">Removes the formyl group from the N-terminal Met of newly synthesized proteins. Requires at least a dipeptide for an efficient rate of reaction. N-terminal L-methionine is a prerequisite for activity but the enzyme has broad specificity at other positions.</text>
</comment>
<dbReference type="GO" id="GO:0046872">
    <property type="term" value="F:metal ion binding"/>
    <property type="evidence" value="ECO:0007669"/>
    <property type="project" value="UniProtKB-KW"/>
</dbReference>
<evidence type="ECO:0000313" key="9">
    <source>
        <dbReference type="Proteomes" id="UP000294901"/>
    </source>
</evidence>
<keyword evidence="5 6" id="KW-0408">Iron</keyword>
<dbReference type="PANTHER" id="PTHR10458">
    <property type="entry name" value="PEPTIDE DEFORMYLASE"/>
    <property type="match status" value="1"/>
</dbReference>
<sequence length="252" mass="26990">MTGRPRHGSPRAGTAAQQQHPTGEPVAGAAAAAALTEDIETGRELAFSTDIPSSGSWPSPREHQPVNAMTAMEVRMTILPIRKIGDPVLRQVAEPVTTFDAQLGKLVKNLRQTLAASGGGGLSAPQIGVGLRVFAINPALPGNDRKLDHLVNPGVEFPDEEEQDGPEGCLSIPGIYLDTKRRMNVVARGLTKHGDPVQVVGSGLLARCIQHENDHLDGVLFIDRRNRADQDRIIATLRAADWADARIEVSPH</sequence>
<evidence type="ECO:0000313" key="8">
    <source>
        <dbReference type="EMBL" id="TDO37142.1"/>
    </source>
</evidence>
<keyword evidence="3 6" id="KW-0378">Hydrolase</keyword>
<feature type="binding site" evidence="6">
    <location>
        <position position="215"/>
    </location>
    <ligand>
        <name>Fe cation</name>
        <dbReference type="ChEBI" id="CHEBI:24875"/>
    </ligand>
</feature>
<feature type="active site" evidence="6">
    <location>
        <position position="212"/>
    </location>
</feature>
<dbReference type="SUPFAM" id="SSF56420">
    <property type="entry name" value="Peptide deformylase"/>
    <property type="match status" value="1"/>
</dbReference>
<evidence type="ECO:0000256" key="1">
    <source>
        <dbReference type="ARBA" id="ARBA00010759"/>
    </source>
</evidence>
<dbReference type="GO" id="GO:0042586">
    <property type="term" value="F:peptide deformylase activity"/>
    <property type="evidence" value="ECO:0007669"/>
    <property type="project" value="UniProtKB-UniRule"/>
</dbReference>
<organism evidence="8 9">
    <name type="scientific">Paractinoplanes brasiliensis</name>
    <dbReference type="NCBI Taxonomy" id="52695"/>
    <lineage>
        <taxon>Bacteria</taxon>
        <taxon>Bacillati</taxon>
        <taxon>Actinomycetota</taxon>
        <taxon>Actinomycetes</taxon>
        <taxon>Micromonosporales</taxon>
        <taxon>Micromonosporaceae</taxon>
        <taxon>Paractinoplanes</taxon>
    </lineage>
</organism>
<dbReference type="InterPro" id="IPR036821">
    <property type="entry name" value="Peptide_deformylase_sf"/>
</dbReference>
<proteinExistence type="inferred from homology"/>
<dbReference type="NCBIfam" id="NF001159">
    <property type="entry name" value="PRK00150.1-3"/>
    <property type="match status" value="1"/>
</dbReference>
<gene>
    <name evidence="6" type="primary">def</name>
    <name evidence="8" type="ORF">C8E87_0745</name>
</gene>
<name>A0A4R6JN24_9ACTN</name>
<evidence type="ECO:0000256" key="7">
    <source>
        <dbReference type="SAM" id="MobiDB-lite"/>
    </source>
</evidence>